<evidence type="ECO:0000313" key="6">
    <source>
        <dbReference type="Proteomes" id="UP000649617"/>
    </source>
</evidence>
<keyword evidence="6" id="KW-1185">Reference proteome</keyword>
<accession>A0A812XHN5</accession>
<keyword evidence="1" id="KW-0677">Repeat</keyword>
<proteinExistence type="predicted"/>
<feature type="domain" description="K Homology" evidence="4">
    <location>
        <begin position="112"/>
        <end position="185"/>
    </location>
</feature>
<sequence length="407" mass="41641">MKRGFDAYGPAGGAPKTMRAGPIVALKMLVSPKEAGTLIGKGGATQRQISEITGCNLHLSGMNELYPGTQMQEVCIKADYPDAVANGVLQILAKLSEETGKVMGGEWEVEDGGARVHFIVPTSAARNVIGKGGENIKALRQASAMKVHVEEMVLGNGDAAEQVVSLAGPLMNMQTALPMILEKVAELSTQPWFGNWAFSCLAAGGDLSGKGKGDGGKAKGMDTGYGGCNYKGGPTGGFNGYKGGGGGGGGGCGFADGYQKGKSKRDGSDGFSSGKGGRDYPSHGTGAAATQENIDMLSTAVSAMPPSLANSNDRSQVLQFNCPAAYVSALIGKAGMGTKHIAVTTDTKIMIREIDGNQAEKTVVIKGNAVNVASAYLNVASRLSNIAQTLESREAAADDANAILAGL</sequence>
<dbReference type="PROSITE" id="PS50084">
    <property type="entry name" value="KH_TYPE_1"/>
    <property type="match status" value="3"/>
</dbReference>
<dbReference type="PANTHER" id="PTHR10288">
    <property type="entry name" value="KH DOMAIN CONTAINING RNA BINDING PROTEIN"/>
    <property type="match status" value="1"/>
</dbReference>
<organism evidence="5 6">
    <name type="scientific">Symbiodinium pilosum</name>
    <name type="common">Dinoflagellate</name>
    <dbReference type="NCBI Taxonomy" id="2952"/>
    <lineage>
        <taxon>Eukaryota</taxon>
        <taxon>Sar</taxon>
        <taxon>Alveolata</taxon>
        <taxon>Dinophyceae</taxon>
        <taxon>Suessiales</taxon>
        <taxon>Symbiodiniaceae</taxon>
        <taxon>Symbiodinium</taxon>
    </lineage>
</organism>
<protein>
    <submittedName>
        <fullName evidence="5">BTR1 protein</fullName>
    </submittedName>
</protein>
<dbReference type="OrthoDB" id="441329at2759"/>
<dbReference type="EMBL" id="CAJNIZ010046312">
    <property type="protein sequence ID" value="CAE7745023.1"/>
    <property type="molecule type" value="Genomic_DNA"/>
</dbReference>
<dbReference type="CDD" id="cd00105">
    <property type="entry name" value="KH-I"/>
    <property type="match status" value="2"/>
</dbReference>
<keyword evidence="2" id="KW-0694">RNA-binding</keyword>
<dbReference type="AlphaFoldDB" id="A0A812XHN5"/>
<feature type="domain" description="K Homology" evidence="4">
    <location>
        <begin position="314"/>
        <end position="384"/>
    </location>
</feature>
<name>A0A812XHN5_SYMPI</name>
<dbReference type="InterPro" id="IPR036612">
    <property type="entry name" value="KH_dom_type_1_sf"/>
</dbReference>
<dbReference type="SMART" id="SM00322">
    <property type="entry name" value="KH"/>
    <property type="match status" value="3"/>
</dbReference>
<gene>
    <name evidence="5" type="primary">BTR1</name>
    <name evidence="5" type="ORF">SPIL2461_LOCUS21492</name>
</gene>
<evidence type="ECO:0000256" key="1">
    <source>
        <dbReference type="ARBA" id="ARBA00022737"/>
    </source>
</evidence>
<dbReference type="Proteomes" id="UP000649617">
    <property type="component" value="Unassembled WGS sequence"/>
</dbReference>
<dbReference type="InterPro" id="IPR004087">
    <property type="entry name" value="KH_dom"/>
</dbReference>
<dbReference type="Pfam" id="PF00013">
    <property type="entry name" value="KH_1"/>
    <property type="match status" value="3"/>
</dbReference>
<evidence type="ECO:0000256" key="2">
    <source>
        <dbReference type="PROSITE-ProRule" id="PRU00117"/>
    </source>
</evidence>
<dbReference type="SUPFAM" id="SSF54791">
    <property type="entry name" value="Eukaryotic type KH-domain (KH-domain type I)"/>
    <property type="match status" value="3"/>
</dbReference>
<evidence type="ECO:0000313" key="5">
    <source>
        <dbReference type="EMBL" id="CAE7745023.1"/>
    </source>
</evidence>
<dbReference type="GO" id="GO:0003723">
    <property type="term" value="F:RNA binding"/>
    <property type="evidence" value="ECO:0007669"/>
    <property type="project" value="UniProtKB-UniRule"/>
</dbReference>
<evidence type="ECO:0000259" key="4">
    <source>
        <dbReference type="SMART" id="SM00322"/>
    </source>
</evidence>
<feature type="domain" description="K Homology" evidence="4">
    <location>
        <begin position="22"/>
        <end position="96"/>
    </location>
</feature>
<feature type="region of interest" description="Disordered" evidence="3">
    <location>
        <begin position="263"/>
        <end position="287"/>
    </location>
</feature>
<dbReference type="InterPro" id="IPR004088">
    <property type="entry name" value="KH_dom_type_1"/>
</dbReference>
<comment type="caution">
    <text evidence="5">The sequence shown here is derived from an EMBL/GenBank/DDBJ whole genome shotgun (WGS) entry which is preliminary data.</text>
</comment>
<dbReference type="Gene3D" id="3.30.1370.10">
    <property type="entry name" value="K Homology domain, type 1"/>
    <property type="match status" value="3"/>
</dbReference>
<reference evidence="5" key="1">
    <citation type="submission" date="2021-02" db="EMBL/GenBank/DDBJ databases">
        <authorList>
            <person name="Dougan E. K."/>
            <person name="Rhodes N."/>
            <person name="Thang M."/>
            <person name="Chan C."/>
        </authorList>
    </citation>
    <scope>NUCLEOTIDE SEQUENCE</scope>
</reference>
<evidence type="ECO:0000256" key="3">
    <source>
        <dbReference type="SAM" id="MobiDB-lite"/>
    </source>
</evidence>